<organism evidence="1 2">
    <name type="scientific">Meloidogyne enterolobii</name>
    <name type="common">Root-knot nematode worm</name>
    <name type="synonym">Meloidogyne mayaguensis</name>
    <dbReference type="NCBI Taxonomy" id="390850"/>
    <lineage>
        <taxon>Eukaryota</taxon>
        <taxon>Metazoa</taxon>
        <taxon>Ecdysozoa</taxon>
        <taxon>Nematoda</taxon>
        <taxon>Chromadorea</taxon>
        <taxon>Rhabditida</taxon>
        <taxon>Tylenchina</taxon>
        <taxon>Tylenchomorpha</taxon>
        <taxon>Tylenchoidea</taxon>
        <taxon>Meloidogynidae</taxon>
        <taxon>Meloidogyninae</taxon>
        <taxon>Meloidogyne</taxon>
    </lineage>
</organism>
<proteinExistence type="predicted"/>
<evidence type="ECO:0000313" key="1">
    <source>
        <dbReference type="EMBL" id="CAK5011273.1"/>
    </source>
</evidence>
<gene>
    <name evidence="1" type="ORF">MENTE1834_LOCUS1856</name>
</gene>
<dbReference type="Proteomes" id="UP001497535">
    <property type="component" value="Unassembled WGS sequence"/>
</dbReference>
<comment type="caution">
    <text evidence="1">The sequence shown here is derived from an EMBL/GenBank/DDBJ whole genome shotgun (WGS) entry which is preliminary data.</text>
</comment>
<dbReference type="EMBL" id="CAVMJV010000001">
    <property type="protein sequence ID" value="CAK5011273.1"/>
    <property type="molecule type" value="Genomic_DNA"/>
</dbReference>
<name>A0ACB0XPI4_MELEN</name>
<protein>
    <submittedName>
        <fullName evidence="1">Uncharacterized protein</fullName>
    </submittedName>
</protein>
<evidence type="ECO:0000313" key="2">
    <source>
        <dbReference type="Proteomes" id="UP001497535"/>
    </source>
</evidence>
<reference evidence="1" key="1">
    <citation type="submission" date="2023-11" db="EMBL/GenBank/DDBJ databases">
        <authorList>
            <person name="Poullet M."/>
        </authorList>
    </citation>
    <scope>NUCLEOTIDE SEQUENCE</scope>
    <source>
        <strain evidence="1">E1834</strain>
    </source>
</reference>
<accession>A0ACB0XPI4</accession>
<keyword evidence="2" id="KW-1185">Reference proteome</keyword>
<sequence length="784" mass="90220">MLTPTKSIKSEDVENVKEKIDPGNPHWEFLSMIRVYQSQLVYRPLRITDPVLDNRICVCVRKRPLSKKELTGKEVEVVTIPSKDRVIVHQPQTKVDLTKYLVNQQFKFDYTFNENSSNELVYKFSAQPLVRTIFQRGFATCFAYGQTGSGKTHTMGGIIEGKHLDCSAGIYAMTANDVFALLHSPEYKNECLMVACSFFEIYGAMVYVRAVGPEQFTDRSFIRKIVFRLHESFTNPEREVSNPPFEVSECGFGSFDMVITIYFAGQKKSYKINYNLDLLLGSDHKNEAEYKIEVINPSPEFASLVPKYCRPQTKQKLPSRPSPALFPSNPDNCTVTKQSKSSTNKEISTAKSSKSKDEKKEHKHQSSSKNSLKISKKDVEVKNEENSPIKQLKKEEGKELDGKEKNLIIEGSNKKKKTTPVTAPKKRIQASTDCESDSAIRDLFEANLPSTSKDSSQKEEKTKEIIEKNIVKTSKDGVIPNSSEDKKDKVKKDKVKKDKEGKKEEKQNSKKKENENKLIIENEKERHINSPKKVLTEKPKGNGEEVKKVKIEETILSKRDKEEKKSSKEEKKNEVNEEKEKKKENKNEKIKIKISEIDHKINEKINIKININKHQSNNEKDKKQKNNNIEVANEKGEELLKEKKEEINKEKELKRKKKEELKKDNDENPEKRIKTEKKKKDKENDKKKEEKLDDVDSFKINKISEKKANIENFVQKQSDEIGGIEEIKKSESEKPNSSKDKLTIEEPKKQILSPKLLKIKQTAKQTPPTANEKITERAISPRYF</sequence>